<evidence type="ECO:0000256" key="2">
    <source>
        <dbReference type="ARBA" id="ARBA00023445"/>
    </source>
</evidence>
<accession>A0A371CS47</accession>
<dbReference type="InterPro" id="IPR036291">
    <property type="entry name" value="NAD(P)-bd_dom_sf"/>
</dbReference>
<evidence type="ECO:0000256" key="1">
    <source>
        <dbReference type="ARBA" id="ARBA00023002"/>
    </source>
</evidence>
<dbReference type="Pfam" id="PF01370">
    <property type="entry name" value="Epimerase"/>
    <property type="match status" value="1"/>
</dbReference>
<dbReference type="STRING" id="139420.A0A371CS47"/>
<proteinExistence type="inferred from homology"/>
<comment type="similarity">
    <text evidence="2">Belongs to the NAD(P)-dependent epimerase/dehydratase family. Dihydroflavonol-4-reductase subfamily.</text>
</comment>
<dbReference type="AlphaFoldDB" id="A0A371CS47"/>
<organism evidence="4 5">
    <name type="scientific">Lentinus brumalis</name>
    <dbReference type="NCBI Taxonomy" id="2498619"/>
    <lineage>
        <taxon>Eukaryota</taxon>
        <taxon>Fungi</taxon>
        <taxon>Dikarya</taxon>
        <taxon>Basidiomycota</taxon>
        <taxon>Agaricomycotina</taxon>
        <taxon>Agaricomycetes</taxon>
        <taxon>Polyporales</taxon>
        <taxon>Polyporaceae</taxon>
        <taxon>Lentinus</taxon>
    </lineage>
</organism>
<dbReference type="GO" id="GO:0016616">
    <property type="term" value="F:oxidoreductase activity, acting on the CH-OH group of donors, NAD or NADP as acceptor"/>
    <property type="evidence" value="ECO:0007669"/>
    <property type="project" value="TreeGrafter"/>
</dbReference>
<gene>
    <name evidence="4" type="ORF">OH76DRAFT_1488110</name>
</gene>
<dbReference type="InterPro" id="IPR050425">
    <property type="entry name" value="NAD(P)_dehydrat-like"/>
</dbReference>
<dbReference type="PANTHER" id="PTHR10366">
    <property type="entry name" value="NAD DEPENDENT EPIMERASE/DEHYDRATASE"/>
    <property type="match status" value="1"/>
</dbReference>
<dbReference type="Proteomes" id="UP000256964">
    <property type="component" value="Unassembled WGS sequence"/>
</dbReference>
<dbReference type="InterPro" id="IPR001509">
    <property type="entry name" value="Epimerase_deHydtase"/>
</dbReference>
<protein>
    <submittedName>
        <fullName evidence="4">NAD dependent epimerase/dehydratase</fullName>
    </submittedName>
</protein>
<reference evidence="4 5" key="1">
    <citation type="journal article" date="2018" name="Biotechnol. Biofuels">
        <title>Integrative visual omics of the white-rot fungus Polyporus brumalis exposes the biotechnological potential of its oxidative enzymes for delignifying raw plant biomass.</title>
        <authorList>
            <person name="Miyauchi S."/>
            <person name="Rancon A."/>
            <person name="Drula E."/>
            <person name="Hage H."/>
            <person name="Chaduli D."/>
            <person name="Favel A."/>
            <person name="Grisel S."/>
            <person name="Henrissat B."/>
            <person name="Herpoel-Gimbert I."/>
            <person name="Ruiz-Duenas F.J."/>
            <person name="Chevret D."/>
            <person name="Hainaut M."/>
            <person name="Lin J."/>
            <person name="Wang M."/>
            <person name="Pangilinan J."/>
            <person name="Lipzen A."/>
            <person name="Lesage-Meessen L."/>
            <person name="Navarro D."/>
            <person name="Riley R."/>
            <person name="Grigoriev I.V."/>
            <person name="Zhou S."/>
            <person name="Raouche S."/>
            <person name="Rosso M.N."/>
        </authorList>
    </citation>
    <scope>NUCLEOTIDE SEQUENCE [LARGE SCALE GENOMIC DNA]</scope>
    <source>
        <strain evidence="4 5">BRFM 1820</strain>
    </source>
</reference>
<keyword evidence="5" id="KW-1185">Reference proteome</keyword>
<evidence type="ECO:0000313" key="4">
    <source>
        <dbReference type="EMBL" id="RDX43112.1"/>
    </source>
</evidence>
<evidence type="ECO:0000259" key="3">
    <source>
        <dbReference type="Pfam" id="PF01370"/>
    </source>
</evidence>
<dbReference type="EMBL" id="KZ857470">
    <property type="protein sequence ID" value="RDX43112.1"/>
    <property type="molecule type" value="Genomic_DNA"/>
</dbReference>
<evidence type="ECO:0000313" key="5">
    <source>
        <dbReference type="Proteomes" id="UP000256964"/>
    </source>
</evidence>
<feature type="domain" description="NAD-dependent epimerase/dehydratase" evidence="3">
    <location>
        <begin position="9"/>
        <end position="243"/>
    </location>
</feature>
<name>A0A371CS47_9APHY</name>
<dbReference type="SUPFAM" id="SSF51735">
    <property type="entry name" value="NAD(P)-binding Rossmann-fold domains"/>
    <property type="match status" value="1"/>
</dbReference>
<dbReference type="OrthoDB" id="2735536at2759"/>
<sequence>MPAIASGKVLVTGANGFIAGWIVKALLENGFSVRGTVRSAKKVEALKALFPDHAARLEFAVVEDIARDGAFDDAIKGVDAIVHTASPIDLTLHDPEAFVGPAARGTTGILRSMQAHDPTVKRIITISSVGAVCSLTDYPSGEGKPKAAWKIYNDEKERGTIGWDFVTLGPPWVFGPALGAEAPEELGLSVGYWFQHTIKQSKLYPDSMKAWVVVSSWIDVRDVATAVRLSLTKEAAEGERFIVASIHSGALISIVSRLLGQADSAEQSRDIVFEYAFDAKKSREVLGISYKGKEETAAYILDDFKAKGWL</sequence>
<dbReference type="Gene3D" id="3.40.50.720">
    <property type="entry name" value="NAD(P)-binding Rossmann-like Domain"/>
    <property type="match status" value="2"/>
</dbReference>
<keyword evidence="1" id="KW-0560">Oxidoreductase</keyword>
<dbReference type="PANTHER" id="PTHR10366:SF564">
    <property type="entry name" value="STEROL-4-ALPHA-CARBOXYLATE 3-DEHYDROGENASE, DECARBOXYLATING"/>
    <property type="match status" value="1"/>
</dbReference>